<dbReference type="EMBL" id="BSRX01000065">
    <property type="protein sequence ID" value="GLW59003.1"/>
    <property type="molecule type" value="Genomic_DNA"/>
</dbReference>
<dbReference type="NCBIfam" id="TIGR01443">
    <property type="entry name" value="intein_Cterm"/>
    <property type="match status" value="1"/>
</dbReference>
<dbReference type="Pfam" id="PF05593">
    <property type="entry name" value="RHS_repeat"/>
    <property type="match status" value="2"/>
</dbReference>
<feature type="compositionally biased region" description="Basic and acidic residues" evidence="2">
    <location>
        <begin position="1531"/>
        <end position="1545"/>
    </location>
</feature>
<dbReference type="InterPro" id="IPR031325">
    <property type="entry name" value="RHS_repeat"/>
</dbReference>
<dbReference type="InterPro" id="IPR036844">
    <property type="entry name" value="Hint_dom_sf"/>
</dbReference>
<accession>A0A9W6PQ94</accession>
<comment type="caution">
    <text evidence="4">The sequence shown here is derived from an EMBL/GenBank/DDBJ whole genome shotgun (WGS) entry which is preliminary data.</text>
</comment>
<feature type="region of interest" description="Disordered" evidence="2">
    <location>
        <begin position="1099"/>
        <end position="1118"/>
    </location>
</feature>
<dbReference type="InterPro" id="IPR003587">
    <property type="entry name" value="Hint_dom_N"/>
</dbReference>
<name>A0A9W6PQ94_9ACTN</name>
<dbReference type="InterPro" id="IPR022385">
    <property type="entry name" value="Rhs_assc_core"/>
</dbReference>
<feature type="compositionally biased region" description="Polar residues" evidence="2">
    <location>
        <begin position="741"/>
        <end position="771"/>
    </location>
</feature>
<dbReference type="NCBIfam" id="TIGR03696">
    <property type="entry name" value="Rhs_assc_core"/>
    <property type="match status" value="1"/>
</dbReference>
<dbReference type="PANTHER" id="PTHR32305:SF17">
    <property type="entry name" value="TRNA NUCLEASE WAPA"/>
    <property type="match status" value="1"/>
</dbReference>
<dbReference type="Pfam" id="PF14428">
    <property type="entry name" value="DddA-like"/>
    <property type="match status" value="1"/>
</dbReference>
<dbReference type="InterPro" id="IPR050708">
    <property type="entry name" value="T6SS_VgrG/RHS"/>
</dbReference>
<dbReference type="Pfam" id="PF25023">
    <property type="entry name" value="TEN_YD-shell"/>
    <property type="match status" value="1"/>
</dbReference>
<feature type="region of interest" description="Disordered" evidence="2">
    <location>
        <begin position="1774"/>
        <end position="1799"/>
    </location>
</feature>
<feature type="compositionally biased region" description="Polar residues" evidence="2">
    <location>
        <begin position="1924"/>
        <end position="1951"/>
    </location>
</feature>
<dbReference type="InterPro" id="IPR056823">
    <property type="entry name" value="TEN-like_YD-shell"/>
</dbReference>
<evidence type="ECO:0000256" key="2">
    <source>
        <dbReference type="SAM" id="MobiDB-lite"/>
    </source>
</evidence>
<dbReference type="SUPFAM" id="SSF51294">
    <property type="entry name" value="Hedgehog/intein (Hint) domain"/>
    <property type="match status" value="1"/>
</dbReference>
<dbReference type="PANTHER" id="PTHR32305">
    <property type="match status" value="1"/>
</dbReference>
<dbReference type="CDD" id="cd00081">
    <property type="entry name" value="Hint"/>
    <property type="match status" value="1"/>
</dbReference>
<evidence type="ECO:0000259" key="3">
    <source>
        <dbReference type="SMART" id="SM00306"/>
    </source>
</evidence>
<reference evidence="4" key="1">
    <citation type="submission" date="2023-02" db="EMBL/GenBank/DDBJ databases">
        <title>Kitasatospora phosalacinea NBRC 14362.</title>
        <authorList>
            <person name="Ichikawa N."/>
            <person name="Sato H."/>
            <person name="Tonouchi N."/>
        </authorList>
    </citation>
    <scope>NUCLEOTIDE SEQUENCE</scope>
    <source>
        <strain evidence="4">NBRC 14362</strain>
    </source>
</reference>
<dbReference type="Gene3D" id="2.180.10.10">
    <property type="entry name" value="RHS repeat-associated core"/>
    <property type="match status" value="2"/>
</dbReference>
<organism evidence="4 5">
    <name type="scientific">Kitasatospora phosalacinea</name>
    <dbReference type="NCBI Taxonomy" id="2065"/>
    <lineage>
        <taxon>Bacteria</taxon>
        <taxon>Bacillati</taxon>
        <taxon>Actinomycetota</taxon>
        <taxon>Actinomycetes</taxon>
        <taxon>Kitasatosporales</taxon>
        <taxon>Streptomycetaceae</taxon>
        <taxon>Kitasatospora</taxon>
    </lineage>
</organism>
<feature type="region of interest" description="Disordered" evidence="2">
    <location>
        <begin position="1700"/>
        <end position="1732"/>
    </location>
</feature>
<gene>
    <name evidence="4" type="ORF">Kpho01_70130</name>
</gene>
<dbReference type="Gene3D" id="2.170.16.10">
    <property type="entry name" value="Hedgehog/Intein (Hint) domain"/>
    <property type="match status" value="1"/>
</dbReference>
<evidence type="ECO:0000313" key="4">
    <source>
        <dbReference type="EMBL" id="GLW59003.1"/>
    </source>
</evidence>
<feature type="region of interest" description="Disordered" evidence="2">
    <location>
        <begin position="739"/>
        <end position="780"/>
    </location>
</feature>
<dbReference type="NCBIfam" id="TIGR01643">
    <property type="entry name" value="YD_repeat_2x"/>
    <property type="match status" value="1"/>
</dbReference>
<sequence length="2207" mass="234085">MRISAPQAGGAVKAQVSKVKVTMADRSATERAGVHGVLFGVSRTDGAAAAGRVAAEVDYSSFKDAYGGDWASRLTLVELPACALTTPELAECRTRTPLKSSNSVAQSKLSAEVDLAAATEAPAADGGSRAAASAGSGVMLLAAEAAPAGPGGTYSATSLAPSGSWQSGGSAGDFTYSYPFEMPPSLGGPSPQVGLTYSSGSVDGRTAATNSQASTVGDGWELGTGGYVERRYRQCADDKGKNPAGQSPNNTADTGDLCYAGPVVAMSLNGRTTELVLDDATQKWKPASDDGSSVELKSGAANGAYGGEHWVVTTTDGTRYTFGAGRLPGWASGKRETQAVFTEPVYGNHPGEPCHAATYAASQCANLAWRWNLDLVEDVHGSAMSYYYAAETNSYAPNMGTTPSSYVRGGQLERIDYGLRSDNLYATAPAQVFFSTGERCTADCGTFDSAHAANWPDVPFDQVCSTATCTQHTPSFFNRKRLTGISTQVWNGTAYQPVDSWALDQEFKSANDGFAPALWLNSITRTGKAAGTGITGAEVKLPRTTFVGTPMANRVTGSATTDQLPYLARLRITAVGLDTGGQIDVTYSDPECRRDAPAVMPTALDQNTLRCYPVHWTPPQSQIAADDFFHKYVVRQVTETDRLVGARSTTVRYEYLGGAAWHYDTSETADDADRTWNDFRGYGRVRTVTGDSAQGDRATRTETVYFRGMNGDKLANGTRSASVADSQGVAIADEEGLAGTQRETVTYSGENGTPTGSVSTEPYRSAPTATRNRPGAPGALNAYQRDTARTVSYTLTTTSSAGATAWQRTELSKSFDSLGRTTQVNDEGDPTRSDDDSCTRFWFTDSSGRIKDKPYRTEKVAVDCATTPVYPQDAVQDARIYYDGSTSLTAAPGRGLATRTEEVASYSGQSPQYQTLTQATYDAYGRPESSTDSYGDTTLTSYTTNPGGLATSITTKAPLDRPATKWLTSVAYLDGLRGDQIASQDANGNRTDLEYDAVGRLAKVWSPLWTKAAHPTEPSSKFGYGLPVNGANDVSDDISSSTSTRLEAGGYRTSYQIFDGLGRARQSQEPGAKSTSTTVTNRNVSDTYYNSLGQVVQTNPPHLVSGAPAGTAVGNIPDNEIPAQNGFLFDGQGRPTDEITYTGGVEKWRTRTLYGGNWTTTIPPTGGTRTLTLTDATGRPTELRQYHSQSAVPAIDAPETDYDATRFTYTKRGKQASVTDATGQNTWSWTYDLRGRPTVTTDPDKGTTTSTYDFAGRLLSTTDARGRVLTPQYDVLGRKTSLQDGTGTTLATWAYDTATKGLGLPASSTRISGGASYTTAVTGYNAAGSPLGVKVTVPSVAGEELLANTYSTTIAYSSTGALSSTLLPKAGGLPLENLGYGYTAMGQPSSLSGASPYVRSTVYSDSGEILSHVVGTAANPITQAYYYEDGTRRLTDSVVSRTTGTVPEISATSYSYDDAGNVTGIKEKADTGAVDQQCFRYDHLQRMTAAWTARTDCSTTPTPQNAATTVGGPDAYWNTYGFDVTGNRLSETVHDPAGDTTKDIGRAYAYPAPGSPRPHASTSTTSTGPAGQRLDEYVYDEAGNQITRRVSGSEQTLEWDAEGHLAKVTGATGTTSFLYDADGTRLLKRAPDGVTLYLGNTELKLTGSGSTGTVCGTRYYSHGTSPTLVRTCDGKISIQIADHHGTAQLAVDSATGTVTRRSTTPFGADRGTPPTLWPGSKGFVGGTKDDSTGLTHLGAREYDPATGRFISVDPVLNPSDPQALNAYAYANNAPVSSSDPSGLMRSIDYGGSDDIGGEPPIPAPPAEKVEEAKKIQKMTLVDVIVEAGGEILMEVLGINDIRDCFTKGSIGACASMIMGAIPWSKIFKAKKVIKALEKAYDAYRAFDKRLAEARSLLKWADDAAAYASRKADEFRNLIAKKGTPDSNGPNVPTACESNSFTPDTPVQMADGTTQPIDQVQVGDQVLATDPEQGTTEAHTVLATIIGTGTKNLVEITVDTDGLAGTTTATITATDHHPFWTPETGQWTDATDLQPGQWLQTSAGTHVQITAVKRWTQQATVRNLTVADIHTYYVLAGNTPVLVHNSNGGVCDLPGATADLPKDYPRRTTGILDVGGDRLPISSGPDGQSQLLSDLPGRTKQNFDHVETHAAAFLRMNPGIRKAVLYIDNKFGVCPYCAGGLEDMLPEGVKMWVIAPGRETRMFTGNER</sequence>
<dbReference type="Pfam" id="PF07591">
    <property type="entry name" value="PT-HINT"/>
    <property type="match status" value="1"/>
</dbReference>
<feature type="region of interest" description="Disordered" evidence="2">
    <location>
        <begin position="1531"/>
        <end position="1572"/>
    </location>
</feature>
<dbReference type="InterPro" id="IPR030934">
    <property type="entry name" value="Intein_C"/>
</dbReference>
<dbReference type="InterPro" id="IPR032724">
    <property type="entry name" value="SCP1.201-like"/>
</dbReference>
<keyword evidence="1" id="KW-0677">Repeat</keyword>
<feature type="domain" description="Hint" evidence="3">
    <location>
        <begin position="1937"/>
        <end position="2042"/>
    </location>
</feature>
<dbReference type="RefSeq" id="WP_051778172.1">
    <property type="nucleotide sequence ID" value="NZ_BSRX01000065.1"/>
</dbReference>
<dbReference type="SMART" id="SM00306">
    <property type="entry name" value="HintN"/>
    <property type="match status" value="1"/>
</dbReference>
<feature type="region of interest" description="Disordered" evidence="2">
    <location>
        <begin position="1920"/>
        <end position="1951"/>
    </location>
</feature>
<protein>
    <recommendedName>
        <fullName evidence="3">Hint domain-containing protein</fullName>
    </recommendedName>
</protein>
<evidence type="ECO:0000313" key="5">
    <source>
        <dbReference type="Proteomes" id="UP001165143"/>
    </source>
</evidence>
<dbReference type="InterPro" id="IPR006530">
    <property type="entry name" value="YD"/>
</dbReference>
<dbReference type="OrthoDB" id="291011at2"/>
<proteinExistence type="predicted"/>
<evidence type="ECO:0000256" key="1">
    <source>
        <dbReference type="ARBA" id="ARBA00022737"/>
    </source>
</evidence>
<dbReference type="Proteomes" id="UP001165143">
    <property type="component" value="Unassembled WGS sequence"/>
</dbReference>